<gene>
    <name evidence="1" type="ordered locus">Oweho_1889</name>
</gene>
<dbReference type="KEGG" id="oho:Oweho_1889"/>
<accession>G8R1U2</accession>
<organism evidence="1 2">
    <name type="scientific">Owenweeksia hongkongensis (strain DSM 17368 / CIP 108786 / JCM 12287 / NRRL B-23963 / UST20020801)</name>
    <dbReference type="NCBI Taxonomy" id="926562"/>
    <lineage>
        <taxon>Bacteria</taxon>
        <taxon>Pseudomonadati</taxon>
        <taxon>Bacteroidota</taxon>
        <taxon>Flavobacteriia</taxon>
        <taxon>Flavobacteriales</taxon>
        <taxon>Owenweeksiaceae</taxon>
        <taxon>Owenweeksia</taxon>
    </lineage>
</organism>
<dbReference type="EMBL" id="CP003156">
    <property type="protein sequence ID" value="AEV32868.1"/>
    <property type="molecule type" value="Genomic_DNA"/>
</dbReference>
<sequence length="114" mass="13412">MMTLLMDKKNPLKINNPRIEALDDAYKWFLEVLDNFATEKNITAEEIADLKKIVFKEYMNKKMSYTLDHKLSILSKYIDSSMCSALRENSLKEKPSTSLVYMKHTKHLLSNEQY</sequence>
<dbReference type="eggNOG" id="ENOG5033I0F">
    <property type="taxonomic scope" value="Bacteria"/>
</dbReference>
<evidence type="ECO:0000313" key="1">
    <source>
        <dbReference type="EMBL" id="AEV32868.1"/>
    </source>
</evidence>
<dbReference type="AlphaFoldDB" id="G8R1U2"/>
<proteinExistence type="predicted"/>
<name>G8R1U2_OWEHD</name>
<dbReference type="RefSeq" id="WP_014202224.1">
    <property type="nucleotide sequence ID" value="NC_016599.1"/>
</dbReference>
<evidence type="ECO:0000313" key="2">
    <source>
        <dbReference type="Proteomes" id="UP000005631"/>
    </source>
</evidence>
<reference evidence="1 2" key="1">
    <citation type="journal article" date="2012" name="Stand. Genomic Sci.">
        <title>Genome sequence of the orange-pigmented seawater bacterium Owenweeksia hongkongensis type strain (UST20020801(T)).</title>
        <authorList>
            <person name="Riedel T."/>
            <person name="Held B."/>
            <person name="Nolan M."/>
            <person name="Lucas S."/>
            <person name="Lapidus A."/>
            <person name="Tice H."/>
            <person name="Del Rio T.G."/>
            <person name="Cheng J.F."/>
            <person name="Han C."/>
            <person name="Tapia R."/>
            <person name="Goodwin L.A."/>
            <person name="Pitluck S."/>
            <person name="Liolios K."/>
            <person name="Mavromatis K."/>
            <person name="Pagani I."/>
            <person name="Ivanova N."/>
            <person name="Mikhailova N."/>
            <person name="Pati A."/>
            <person name="Chen A."/>
            <person name="Palaniappan K."/>
            <person name="Rohde M."/>
            <person name="Tindall B.J."/>
            <person name="Detter J.C."/>
            <person name="Goker M."/>
            <person name="Woyke T."/>
            <person name="Bristow J."/>
            <person name="Eisen J.A."/>
            <person name="Markowitz V."/>
            <person name="Hugenholtz P."/>
            <person name="Klenk H.P."/>
            <person name="Kyrpides N.C."/>
        </authorList>
    </citation>
    <scope>NUCLEOTIDE SEQUENCE</scope>
    <source>
        <strain evidence="2">DSM 17368 / JCM 12287 / NRRL B-23963</strain>
    </source>
</reference>
<dbReference type="Proteomes" id="UP000005631">
    <property type="component" value="Chromosome"/>
</dbReference>
<dbReference type="STRING" id="926562.Oweho_1889"/>
<dbReference type="HOGENOM" id="CLU_2118608_0_0_10"/>
<keyword evidence="2" id="KW-1185">Reference proteome</keyword>
<protein>
    <submittedName>
        <fullName evidence="1">Uncharacterized protein</fullName>
    </submittedName>
</protein>